<evidence type="ECO:0000313" key="7">
    <source>
        <dbReference type="Proteomes" id="UP000494206"/>
    </source>
</evidence>
<reference evidence="6 7" key="1">
    <citation type="submission" date="2020-04" db="EMBL/GenBank/DDBJ databases">
        <authorList>
            <person name="Laetsch R D."/>
            <person name="Stevens L."/>
            <person name="Kumar S."/>
            <person name="Blaxter L. M."/>
        </authorList>
    </citation>
    <scope>NUCLEOTIDE SEQUENCE [LARGE SCALE GENOMIC DNA]</scope>
</reference>
<dbReference type="GO" id="GO:0005525">
    <property type="term" value="F:GTP binding"/>
    <property type="evidence" value="ECO:0007669"/>
    <property type="project" value="InterPro"/>
</dbReference>
<dbReference type="PROSITE" id="PS51421">
    <property type="entry name" value="RAS"/>
    <property type="match status" value="1"/>
</dbReference>
<accession>A0A8S1F537</accession>
<dbReference type="Gene3D" id="3.40.50.300">
    <property type="entry name" value="P-loop containing nucleotide triphosphate hydrolases"/>
    <property type="match status" value="1"/>
</dbReference>
<feature type="region of interest" description="Disordered" evidence="5">
    <location>
        <begin position="201"/>
        <end position="227"/>
    </location>
</feature>
<dbReference type="SUPFAM" id="SSF52540">
    <property type="entry name" value="P-loop containing nucleoside triphosphate hydrolases"/>
    <property type="match status" value="1"/>
</dbReference>
<evidence type="ECO:0000256" key="1">
    <source>
        <dbReference type="ARBA" id="ARBA00008344"/>
    </source>
</evidence>
<evidence type="ECO:0000256" key="4">
    <source>
        <dbReference type="ARBA" id="ARBA00048098"/>
    </source>
</evidence>
<dbReference type="AlphaFoldDB" id="A0A8S1F537"/>
<dbReference type="PRINTS" id="PR00449">
    <property type="entry name" value="RASTRNSFRMNG"/>
</dbReference>
<dbReference type="Proteomes" id="UP000494206">
    <property type="component" value="Unassembled WGS sequence"/>
</dbReference>
<dbReference type="OrthoDB" id="18798at2759"/>
<organism evidence="6 7">
    <name type="scientific">Caenorhabditis bovis</name>
    <dbReference type="NCBI Taxonomy" id="2654633"/>
    <lineage>
        <taxon>Eukaryota</taxon>
        <taxon>Metazoa</taxon>
        <taxon>Ecdysozoa</taxon>
        <taxon>Nematoda</taxon>
        <taxon>Chromadorea</taxon>
        <taxon>Rhabditida</taxon>
        <taxon>Rhabditina</taxon>
        <taxon>Rhabditomorpha</taxon>
        <taxon>Rhabditoidea</taxon>
        <taxon>Rhabditidae</taxon>
        <taxon>Peloderinae</taxon>
        <taxon>Caenorhabditis</taxon>
    </lineage>
</organism>
<sequence length="335" mass="37918">MRNNTPLKEFHVALVGMSGSGKSAIAVKYITKRFIAEYDSTLEDTYCRQETIAGHCVMVWIMDTVENAARDEMRWITWADIYVVIYDVTSQLSFQYAEGLLERISRHEHVLCAREHRTLLVGNKNDLERYRQVSEAEGERLAVQYKACFSECSTANDIRQFTQTLHTTFQNIITGARSPSPRQCSSDSEIITPRKGAFSALRSSSRSSQVRAKTSATKNPQRGMRNFPQKQKNVNKLDALLKSTANGAQKENNIDKVLTTKVDRLMRAKVEFMKDKTDTGADLNESSKLHVLIPDIDSEVRAAIALKKLGIVPRNRLCRVEPDTPAFFKCKVIFS</sequence>
<dbReference type="Pfam" id="PF00071">
    <property type="entry name" value="Ras"/>
    <property type="match status" value="1"/>
</dbReference>
<dbReference type="InterPro" id="IPR001806">
    <property type="entry name" value="Small_GTPase"/>
</dbReference>
<dbReference type="InterPro" id="IPR027417">
    <property type="entry name" value="P-loop_NTPase"/>
</dbReference>
<evidence type="ECO:0000256" key="2">
    <source>
        <dbReference type="ARBA" id="ARBA00011984"/>
    </source>
</evidence>
<gene>
    <name evidence="6" type="ORF">CBOVIS_LOCUS8998</name>
</gene>
<dbReference type="PROSITE" id="PS51419">
    <property type="entry name" value="RAB"/>
    <property type="match status" value="1"/>
</dbReference>
<dbReference type="EMBL" id="CADEPM010000006">
    <property type="protein sequence ID" value="CAB3407005.1"/>
    <property type="molecule type" value="Genomic_DNA"/>
</dbReference>
<keyword evidence="7" id="KW-1185">Reference proteome</keyword>
<comment type="caution">
    <text evidence="6">The sequence shown here is derived from an EMBL/GenBank/DDBJ whole genome shotgun (WGS) entry which is preliminary data.</text>
</comment>
<dbReference type="GO" id="GO:0003925">
    <property type="term" value="F:G protein activity"/>
    <property type="evidence" value="ECO:0007669"/>
    <property type="project" value="UniProtKB-EC"/>
</dbReference>
<comment type="catalytic activity">
    <reaction evidence="4">
        <text>GTP + H2O = GDP + phosphate + H(+)</text>
        <dbReference type="Rhea" id="RHEA:19669"/>
        <dbReference type="ChEBI" id="CHEBI:15377"/>
        <dbReference type="ChEBI" id="CHEBI:15378"/>
        <dbReference type="ChEBI" id="CHEBI:37565"/>
        <dbReference type="ChEBI" id="CHEBI:43474"/>
        <dbReference type="ChEBI" id="CHEBI:58189"/>
        <dbReference type="EC" id="3.6.5.2"/>
    </reaction>
</comment>
<protein>
    <recommendedName>
        <fullName evidence="2">small monomeric GTPase</fullName>
        <ecNumber evidence="2">3.6.5.2</ecNumber>
    </recommendedName>
</protein>
<feature type="compositionally biased region" description="Low complexity" evidence="5">
    <location>
        <begin position="201"/>
        <end position="215"/>
    </location>
</feature>
<keyword evidence="3" id="KW-0378">Hydrolase</keyword>
<dbReference type="InterPro" id="IPR051065">
    <property type="entry name" value="Ras-related_GTPase"/>
</dbReference>
<dbReference type="EC" id="3.6.5.2" evidence="2"/>
<dbReference type="SMART" id="SM00173">
    <property type="entry name" value="RAS"/>
    <property type="match status" value="1"/>
</dbReference>
<evidence type="ECO:0000256" key="3">
    <source>
        <dbReference type="ARBA" id="ARBA00022801"/>
    </source>
</evidence>
<dbReference type="PANTHER" id="PTHR45704">
    <property type="entry name" value="RAS-LIKE FAMILY MEMBER 11"/>
    <property type="match status" value="1"/>
</dbReference>
<evidence type="ECO:0000256" key="5">
    <source>
        <dbReference type="SAM" id="MobiDB-lite"/>
    </source>
</evidence>
<dbReference type="SMART" id="SM00175">
    <property type="entry name" value="RAB"/>
    <property type="match status" value="1"/>
</dbReference>
<proteinExistence type="inferred from homology"/>
<evidence type="ECO:0000313" key="6">
    <source>
        <dbReference type="EMBL" id="CAB3407005.1"/>
    </source>
</evidence>
<name>A0A8S1F537_9PELO</name>
<comment type="similarity">
    <text evidence="1">Belongs to the small GTPase superfamily. Ras family.</text>
</comment>